<name>A0A2V4BQT1_9FLAO</name>
<organism evidence="1 2">
    <name type="scientific">Flavobacterium cheongpyeongense</name>
    <dbReference type="NCBI Taxonomy" id="2212651"/>
    <lineage>
        <taxon>Bacteria</taxon>
        <taxon>Pseudomonadati</taxon>
        <taxon>Bacteroidota</taxon>
        <taxon>Flavobacteriia</taxon>
        <taxon>Flavobacteriales</taxon>
        <taxon>Flavobacteriaceae</taxon>
        <taxon>Flavobacterium</taxon>
    </lineage>
</organism>
<sequence length="154" mass="17864">MSKPTFEDFIELCKLNTENAYVPELLNITKDSDCIYSSGIIMPYEHVLDIYTIRLEIAEENKKLSENEILDSKSCVNNISKVKSENIGILNLATENNFYMLFYEPKENRIIGIIKFLKTESLNDVENYNDETIQKGFSSKAQKYSKGKLIKEWK</sequence>
<accession>A0A2V4BQT1</accession>
<dbReference type="RefSeq" id="WP_110306176.1">
    <property type="nucleotide sequence ID" value="NZ_QJHK01000005.1"/>
</dbReference>
<dbReference type="Proteomes" id="UP000247903">
    <property type="component" value="Unassembled WGS sequence"/>
</dbReference>
<gene>
    <name evidence="1" type="ORF">DMB65_08280</name>
</gene>
<dbReference type="EMBL" id="QJHK01000005">
    <property type="protein sequence ID" value="PXY41388.1"/>
    <property type="molecule type" value="Genomic_DNA"/>
</dbReference>
<keyword evidence="2" id="KW-1185">Reference proteome</keyword>
<evidence type="ECO:0000313" key="2">
    <source>
        <dbReference type="Proteomes" id="UP000247903"/>
    </source>
</evidence>
<dbReference type="AlphaFoldDB" id="A0A2V4BQT1"/>
<proteinExistence type="predicted"/>
<reference evidence="1 2" key="1">
    <citation type="submission" date="2018-05" db="EMBL/GenBank/DDBJ databases">
        <title>Flavobacterium sp. strain IMCC34759, incomplete genome.</title>
        <authorList>
            <person name="Joung Y."/>
            <person name="Cho J."/>
        </authorList>
    </citation>
    <scope>NUCLEOTIDE SEQUENCE [LARGE SCALE GENOMIC DNA]</scope>
    <source>
        <strain evidence="1 2">IMCC34759</strain>
    </source>
</reference>
<comment type="caution">
    <text evidence="1">The sequence shown here is derived from an EMBL/GenBank/DDBJ whole genome shotgun (WGS) entry which is preliminary data.</text>
</comment>
<protein>
    <submittedName>
        <fullName evidence="1">Uncharacterized protein</fullName>
    </submittedName>
</protein>
<evidence type="ECO:0000313" key="1">
    <source>
        <dbReference type="EMBL" id="PXY41388.1"/>
    </source>
</evidence>
<dbReference type="OrthoDB" id="674556at2"/>